<keyword evidence="2" id="KW-1185">Reference proteome</keyword>
<dbReference type="STRING" id="43775.SAMN04489760_10828"/>
<dbReference type="GO" id="GO:0046872">
    <property type="term" value="F:metal ion binding"/>
    <property type="evidence" value="ECO:0007669"/>
    <property type="project" value="InterPro"/>
</dbReference>
<evidence type="ECO:0000313" key="2">
    <source>
        <dbReference type="Proteomes" id="UP000198744"/>
    </source>
</evidence>
<dbReference type="CDD" id="cd00371">
    <property type="entry name" value="HMA"/>
    <property type="match status" value="1"/>
</dbReference>
<accession>A0A1H7WVI7</accession>
<dbReference type="InterPro" id="IPR036163">
    <property type="entry name" value="HMA_dom_sf"/>
</dbReference>
<evidence type="ECO:0000313" key="1">
    <source>
        <dbReference type="EMBL" id="SEM25394.1"/>
    </source>
</evidence>
<proteinExistence type="predicted"/>
<protein>
    <submittedName>
        <fullName evidence="1">Uncharacterized protein</fullName>
    </submittedName>
</protein>
<dbReference type="Pfam" id="PF19991">
    <property type="entry name" value="HMA_2"/>
    <property type="match status" value="1"/>
</dbReference>
<reference evidence="1 2" key="1">
    <citation type="submission" date="2016-10" db="EMBL/GenBank/DDBJ databases">
        <authorList>
            <person name="de Groot N.N."/>
        </authorList>
    </citation>
    <scope>NUCLEOTIDE SEQUENCE [LARGE SCALE GENOMIC DNA]</scope>
    <source>
        <strain evidence="1 2">DSM 8423</strain>
    </source>
</reference>
<dbReference type="Proteomes" id="UP000198744">
    <property type="component" value="Unassembled WGS sequence"/>
</dbReference>
<gene>
    <name evidence="1" type="ORF">SAMN04489760_10828</name>
</gene>
<dbReference type="RefSeq" id="WP_093883034.1">
    <property type="nucleotide sequence ID" value="NZ_FOBS01000008.1"/>
</dbReference>
<dbReference type="EMBL" id="FOBS01000008">
    <property type="protein sequence ID" value="SEM25394.1"/>
    <property type="molecule type" value="Genomic_DNA"/>
</dbReference>
<dbReference type="Gene3D" id="3.30.70.100">
    <property type="match status" value="1"/>
</dbReference>
<dbReference type="SUPFAM" id="SSF55008">
    <property type="entry name" value="HMA, heavy metal-associated domain"/>
    <property type="match status" value="1"/>
</dbReference>
<name>A0A1H7WVI7_9BACT</name>
<dbReference type="AlphaFoldDB" id="A0A1H7WVI7"/>
<organism evidence="1 2">
    <name type="scientific">Syntrophus gentianae</name>
    <dbReference type="NCBI Taxonomy" id="43775"/>
    <lineage>
        <taxon>Bacteria</taxon>
        <taxon>Pseudomonadati</taxon>
        <taxon>Thermodesulfobacteriota</taxon>
        <taxon>Syntrophia</taxon>
        <taxon>Syntrophales</taxon>
        <taxon>Syntrophaceae</taxon>
        <taxon>Syntrophus</taxon>
    </lineage>
</organism>
<dbReference type="InterPro" id="IPR006121">
    <property type="entry name" value="HMA_dom"/>
</dbReference>
<sequence length="106" mass="11797">MSYYLHDVPGRLRMKSPSIRKNRDAADKVEQLIRKAQGVDKVAVNLVTGSVLINYDPRITRHGALVALLQENGYFDSSKATTNDLYMHQAASKVSAFAIDVITTFI</sequence>